<dbReference type="InterPro" id="IPR029052">
    <property type="entry name" value="Metallo-depent_PP-like"/>
</dbReference>
<dbReference type="SUPFAM" id="SSF56300">
    <property type="entry name" value="Metallo-dependent phosphatases"/>
    <property type="match status" value="1"/>
</dbReference>
<evidence type="ECO:0000256" key="2">
    <source>
        <dbReference type="RuleBase" id="RU362039"/>
    </source>
</evidence>
<dbReference type="Proteomes" id="UP000008922">
    <property type="component" value="Chromosome"/>
</dbReference>
<evidence type="ECO:0000256" key="1">
    <source>
        <dbReference type="ARBA" id="ARBA00008950"/>
    </source>
</evidence>
<dbReference type="InterPro" id="IPR041802">
    <property type="entry name" value="MPP_YfcE"/>
</dbReference>
<sequence>MKLGVLSDTHNNLTALEQALALFRQEKVDWLIHCGDITTPETASAMGEFPVWHAVGNGDFASGEIRAVFQRFNPLNQSALVVTGVLGGISIAVTHGHLPGKVTELVQSGQYAYVFYGHSHRRKAQKVGNTWLINPGALGGLRPEAPSVYLIDLESGDSGFFLVPGS</sequence>
<evidence type="ECO:0000313" key="5">
    <source>
        <dbReference type="Proteomes" id="UP000008922"/>
    </source>
</evidence>
<dbReference type="InterPro" id="IPR024654">
    <property type="entry name" value="Calcineurin-like_PHP_lpxH"/>
</dbReference>
<gene>
    <name evidence="4" type="ordered locus">ANT_28160</name>
</gene>
<dbReference type="PANTHER" id="PTHR43165:SF1">
    <property type="entry name" value="PHOSPHODIESTERASE MJ0936"/>
    <property type="match status" value="1"/>
</dbReference>
<keyword evidence="2" id="KW-0479">Metal-binding</keyword>
<reference evidence="4 5" key="1">
    <citation type="submission" date="2010-12" db="EMBL/GenBank/DDBJ databases">
        <title>Whole genome sequence of Anaerolinea thermophila UNI-1.</title>
        <authorList>
            <person name="Narita-Yamada S."/>
            <person name="Kishi E."/>
            <person name="Watanabe Y."/>
            <person name="Takasaki K."/>
            <person name="Ankai A."/>
            <person name="Oguchi A."/>
            <person name="Fukui S."/>
            <person name="Takahashi M."/>
            <person name="Yashiro I."/>
            <person name="Hosoyama A."/>
            <person name="Sekiguchi Y."/>
            <person name="Hanada S."/>
            <person name="Fujita N."/>
        </authorList>
    </citation>
    <scope>NUCLEOTIDE SEQUENCE [LARGE SCALE GENOMIC DNA]</scope>
    <source>
        <strain evidence="5">DSM 14523 / JCM 11388 / NBRC 100420 / UNI-1</strain>
    </source>
</reference>
<dbReference type="InterPro" id="IPR000979">
    <property type="entry name" value="Phosphodiesterase_MJ0936/Vps29"/>
</dbReference>
<dbReference type="HOGENOM" id="CLU_063749_4_0_0"/>
<dbReference type="PANTHER" id="PTHR43165">
    <property type="entry name" value="METALLOPHOSPHOESTERASE"/>
    <property type="match status" value="1"/>
</dbReference>
<evidence type="ECO:0000259" key="3">
    <source>
        <dbReference type="Pfam" id="PF12850"/>
    </source>
</evidence>
<dbReference type="STRING" id="926569.ANT_28160"/>
<accession>E8N199</accession>
<keyword evidence="5" id="KW-1185">Reference proteome</keyword>
<dbReference type="NCBIfam" id="TIGR00040">
    <property type="entry name" value="yfcE"/>
    <property type="match status" value="1"/>
</dbReference>
<dbReference type="RefSeq" id="WP_013561188.1">
    <property type="nucleotide sequence ID" value="NC_014960.1"/>
</dbReference>
<dbReference type="KEGG" id="atm:ANT_28160"/>
<dbReference type="Pfam" id="PF12850">
    <property type="entry name" value="Metallophos_2"/>
    <property type="match status" value="1"/>
</dbReference>
<comment type="similarity">
    <text evidence="1 2">Belongs to the metallophosphoesterase superfamily. YfcE family.</text>
</comment>
<protein>
    <recommendedName>
        <fullName evidence="2">Phosphoesterase</fullName>
        <ecNumber evidence="2">3.1.4.-</ecNumber>
    </recommendedName>
</protein>
<dbReference type="CDD" id="cd00841">
    <property type="entry name" value="MPP_YfcE"/>
    <property type="match status" value="1"/>
</dbReference>
<dbReference type="EC" id="3.1.4.-" evidence="2"/>
<dbReference type="AlphaFoldDB" id="E8N199"/>
<dbReference type="OrthoDB" id="9800565at2"/>
<proteinExistence type="inferred from homology"/>
<dbReference type="Gene3D" id="3.60.21.10">
    <property type="match status" value="1"/>
</dbReference>
<dbReference type="GO" id="GO:0016787">
    <property type="term" value="F:hydrolase activity"/>
    <property type="evidence" value="ECO:0007669"/>
    <property type="project" value="UniProtKB-UniRule"/>
</dbReference>
<dbReference type="InParanoid" id="E8N199"/>
<dbReference type="GO" id="GO:0046872">
    <property type="term" value="F:metal ion binding"/>
    <property type="evidence" value="ECO:0007669"/>
    <property type="project" value="UniProtKB-KW"/>
</dbReference>
<dbReference type="FunCoup" id="E8N199">
    <property type="interactions" value="3"/>
</dbReference>
<feature type="domain" description="Calcineurin-like phosphoesterase" evidence="3">
    <location>
        <begin position="1"/>
        <end position="155"/>
    </location>
</feature>
<dbReference type="EMBL" id="AP012029">
    <property type="protein sequence ID" value="BAJ64842.1"/>
    <property type="molecule type" value="Genomic_DNA"/>
</dbReference>
<dbReference type="eggNOG" id="COG0622">
    <property type="taxonomic scope" value="Bacteria"/>
</dbReference>
<evidence type="ECO:0000313" key="4">
    <source>
        <dbReference type="EMBL" id="BAJ64842.1"/>
    </source>
</evidence>
<comment type="cofactor">
    <cofactor evidence="2">
        <name>a divalent metal cation</name>
        <dbReference type="ChEBI" id="CHEBI:60240"/>
    </cofactor>
</comment>
<organism evidence="4 5">
    <name type="scientific">Anaerolinea thermophila (strain DSM 14523 / JCM 11388 / NBRC 100420 / UNI-1)</name>
    <dbReference type="NCBI Taxonomy" id="926569"/>
    <lineage>
        <taxon>Bacteria</taxon>
        <taxon>Bacillati</taxon>
        <taxon>Chloroflexota</taxon>
        <taxon>Anaerolineae</taxon>
        <taxon>Anaerolineales</taxon>
        <taxon>Anaerolineaceae</taxon>
        <taxon>Anaerolinea</taxon>
    </lineage>
</organism>
<name>E8N199_ANATU</name>
<dbReference type="InterPro" id="IPR053193">
    <property type="entry name" value="MetalloPDE_YfcE-like"/>
</dbReference>